<dbReference type="OrthoDB" id="10541025at2759"/>
<dbReference type="AlphaFoldDB" id="A0A8H4A3N6"/>
<proteinExistence type="predicted"/>
<sequence length="142" mass="16333">MYILVDDENQDCGINEKCRNKSDNVEYSDDMIIEAGNHWLDDLEAKVDQLFIGAEVNKEIKVADLREEIDVTWKKEIDNSIRLLIFWLNLVSITLHSYLSQVVKQSIEVDRYVKANNSGIKTISDEEEQFNNGGVALKNLIK</sequence>
<evidence type="ECO:0000313" key="1">
    <source>
        <dbReference type="EMBL" id="KAF0424472.1"/>
    </source>
</evidence>
<name>A0A8H4A3N6_GIGMA</name>
<organism evidence="1 2">
    <name type="scientific">Gigaspora margarita</name>
    <dbReference type="NCBI Taxonomy" id="4874"/>
    <lineage>
        <taxon>Eukaryota</taxon>
        <taxon>Fungi</taxon>
        <taxon>Fungi incertae sedis</taxon>
        <taxon>Mucoromycota</taxon>
        <taxon>Glomeromycotina</taxon>
        <taxon>Glomeromycetes</taxon>
        <taxon>Diversisporales</taxon>
        <taxon>Gigasporaceae</taxon>
        <taxon>Gigaspora</taxon>
    </lineage>
</organism>
<comment type="caution">
    <text evidence="1">The sequence shown here is derived from an EMBL/GenBank/DDBJ whole genome shotgun (WGS) entry which is preliminary data.</text>
</comment>
<protein>
    <submittedName>
        <fullName evidence="1">Uncharacterized protein</fullName>
    </submittedName>
</protein>
<gene>
    <name evidence="1" type="ORF">F8M41_006608</name>
</gene>
<dbReference type="Proteomes" id="UP000439903">
    <property type="component" value="Unassembled WGS sequence"/>
</dbReference>
<dbReference type="EMBL" id="WTPW01001652">
    <property type="protein sequence ID" value="KAF0424472.1"/>
    <property type="molecule type" value="Genomic_DNA"/>
</dbReference>
<accession>A0A8H4A3N6</accession>
<reference evidence="1 2" key="1">
    <citation type="journal article" date="2019" name="Environ. Microbiol.">
        <title>At the nexus of three kingdoms: the genome of the mycorrhizal fungus Gigaspora margarita provides insights into plant, endobacterial and fungal interactions.</title>
        <authorList>
            <person name="Venice F."/>
            <person name="Ghignone S."/>
            <person name="Salvioli di Fossalunga A."/>
            <person name="Amselem J."/>
            <person name="Novero M."/>
            <person name="Xianan X."/>
            <person name="Sedzielewska Toro K."/>
            <person name="Morin E."/>
            <person name="Lipzen A."/>
            <person name="Grigoriev I.V."/>
            <person name="Henrissat B."/>
            <person name="Martin F.M."/>
            <person name="Bonfante P."/>
        </authorList>
    </citation>
    <scope>NUCLEOTIDE SEQUENCE [LARGE SCALE GENOMIC DNA]</scope>
    <source>
        <strain evidence="1 2">BEG34</strain>
    </source>
</reference>
<evidence type="ECO:0000313" key="2">
    <source>
        <dbReference type="Proteomes" id="UP000439903"/>
    </source>
</evidence>
<keyword evidence="2" id="KW-1185">Reference proteome</keyword>